<evidence type="ECO:0000313" key="1">
    <source>
        <dbReference type="EMBL" id="GFX89636.1"/>
    </source>
</evidence>
<dbReference type="EMBL" id="BMAU01021076">
    <property type="protein sequence ID" value="GFX89636.1"/>
    <property type="molecule type" value="Genomic_DNA"/>
</dbReference>
<keyword evidence="2" id="KW-1185">Reference proteome</keyword>
<dbReference type="InterPro" id="IPR005312">
    <property type="entry name" value="DUF1759"/>
</dbReference>
<evidence type="ECO:0000313" key="2">
    <source>
        <dbReference type="Proteomes" id="UP000887159"/>
    </source>
</evidence>
<dbReference type="Proteomes" id="UP000887159">
    <property type="component" value="Unassembled WGS sequence"/>
</dbReference>
<protein>
    <submittedName>
        <fullName evidence="1">DUF1758 domain-containing protein</fullName>
    </submittedName>
</protein>
<dbReference type="AlphaFoldDB" id="A0A8X6R770"/>
<organism evidence="1 2">
    <name type="scientific">Trichonephila clavipes</name>
    <name type="common">Golden silk orbweaver</name>
    <name type="synonym">Nephila clavipes</name>
    <dbReference type="NCBI Taxonomy" id="2585209"/>
    <lineage>
        <taxon>Eukaryota</taxon>
        <taxon>Metazoa</taxon>
        <taxon>Ecdysozoa</taxon>
        <taxon>Arthropoda</taxon>
        <taxon>Chelicerata</taxon>
        <taxon>Arachnida</taxon>
        <taxon>Araneae</taxon>
        <taxon>Araneomorphae</taxon>
        <taxon>Entelegynae</taxon>
        <taxon>Araneoidea</taxon>
        <taxon>Nephilidae</taxon>
        <taxon>Trichonephila</taxon>
    </lineage>
</organism>
<sequence>MQYLLQSVEPHSKAERLVLSFPATAANYSKAIEQLKERFGRDDLLVQIYVRDLLGLVMKNAVKGRSKTDLTYLYDELEGKLRALESLGRTQEKYGDFLIPLVESCLPEETLLAWERSRNHESTQNTRSLEHLMNFLRKEVQGLEMMQLARTGFGPQHNFRKYNAPVECVRQSELATTSALVNLDAGKRPLCIFCDKKHPSEKCFAVKKMSLND</sequence>
<comment type="caution">
    <text evidence="1">The sequence shown here is derived from an EMBL/GenBank/DDBJ whole genome shotgun (WGS) entry which is preliminary data.</text>
</comment>
<gene>
    <name evidence="1" type="primary">AVEN_82041_1</name>
    <name evidence="1" type="ORF">TNCV_3710681</name>
</gene>
<reference evidence="1" key="1">
    <citation type="submission" date="2020-08" db="EMBL/GenBank/DDBJ databases">
        <title>Multicomponent nature underlies the extraordinary mechanical properties of spider dragline silk.</title>
        <authorList>
            <person name="Kono N."/>
            <person name="Nakamura H."/>
            <person name="Mori M."/>
            <person name="Yoshida Y."/>
            <person name="Ohtoshi R."/>
            <person name="Malay A.D."/>
            <person name="Moran D.A.P."/>
            <person name="Tomita M."/>
            <person name="Numata K."/>
            <person name="Arakawa K."/>
        </authorList>
    </citation>
    <scope>NUCLEOTIDE SEQUENCE</scope>
</reference>
<name>A0A8X6R770_TRICX</name>
<accession>A0A8X6R770</accession>
<proteinExistence type="predicted"/>
<dbReference type="Pfam" id="PF03564">
    <property type="entry name" value="DUF1759"/>
    <property type="match status" value="1"/>
</dbReference>